<reference evidence="1" key="1">
    <citation type="journal article" date="2021" name="Front. Microbiol.">
        <title>Comprehensive Comparative Genomics and Phenotyping of Methylobacterium Species.</title>
        <authorList>
            <person name="Alessa O."/>
            <person name="Ogura Y."/>
            <person name="Fujitani Y."/>
            <person name="Takami H."/>
            <person name="Hayashi T."/>
            <person name="Sahin N."/>
            <person name="Tani A."/>
        </authorList>
    </citation>
    <scope>NUCLEOTIDE SEQUENCE</scope>
    <source>
        <strain evidence="1">DSM 19015</strain>
    </source>
</reference>
<dbReference type="Proteomes" id="UP001055125">
    <property type="component" value="Unassembled WGS sequence"/>
</dbReference>
<evidence type="ECO:0000313" key="2">
    <source>
        <dbReference type="Proteomes" id="UP001055125"/>
    </source>
</evidence>
<reference evidence="1" key="2">
    <citation type="submission" date="2021-08" db="EMBL/GenBank/DDBJ databases">
        <authorList>
            <person name="Tani A."/>
            <person name="Ola A."/>
            <person name="Ogura Y."/>
            <person name="Katsura K."/>
            <person name="Hayashi T."/>
        </authorList>
    </citation>
    <scope>NUCLEOTIDE SEQUENCE</scope>
    <source>
        <strain evidence="1">DSM 19015</strain>
    </source>
</reference>
<sequence length="54" mass="5767">MAFEIFSKGTLLGSIVRSEGGNAYAFRPNGSAIGQYADFDAAARALMRLQQVPT</sequence>
<dbReference type="EMBL" id="BPQP01000093">
    <property type="protein sequence ID" value="GJD97582.1"/>
    <property type="molecule type" value="Genomic_DNA"/>
</dbReference>
<dbReference type="RefSeq" id="WP_238246644.1">
    <property type="nucleotide sequence ID" value="NZ_BPQP01000093.1"/>
</dbReference>
<gene>
    <name evidence="1" type="ORF">OCOJLMKI_4814</name>
</gene>
<keyword evidence="2" id="KW-1185">Reference proteome</keyword>
<name>A0ABQ4S5B1_9HYPH</name>
<accession>A0ABQ4S5B1</accession>
<comment type="caution">
    <text evidence="1">The sequence shown here is derived from an EMBL/GenBank/DDBJ whole genome shotgun (WGS) entry which is preliminary data.</text>
</comment>
<evidence type="ECO:0000313" key="1">
    <source>
        <dbReference type="EMBL" id="GJD97582.1"/>
    </source>
</evidence>
<protein>
    <submittedName>
        <fullName evidence="1">Uncharacterized protein</fullName>
    </submittedName>
</protein>
<organism evidence="1 2">
    <name type="scientific">Methylobacterium iners</name>
    <dbReference type="NCBI Taxonomy" id="418707"/>
    <lineage>
        <taxon>Bacteria</taxon>
        <taxon>Pseudomonadati</taxon>
        <taxon>Pseudomonadota</taxon>
        <taxon>Alphaproteobacteria</taxon>
        <taxon>Hyphomicrobiales</taxon>
        <taxon>Methylobacteriaceae</taxon>
        <taxon>Methylobacterium</taxon>
    </lineage>
</organism>
<proteinExistence type="predicted"/>